<dbReference type="EnsemblPlants" id="AET7Gv21198700.1">
    <property type="protein sequence ID" value="AET7Gv21198700.1"/>
    <property type="gene ID" value="AET7Gv21198700"/>
</dbReference>
<dbReference type="PANTHER" id="PTHR35162">
    <property type="entry name" value="OS08G0516600 PROTEIN"/>
    <property type="match status" value="1"/>
</dbReference>
<dbReference type="AlphaFoldDB" id="A0A453T2D3"/>
<keyword evidence="3" id="KW-1185">Reference proteome</keyword>
<proteinExistence type="predicted"/>
<reference evidence="3" key="2">
    <citation type="journal article" date="2017" name="Nat. Plants">
        <title>The Aegilops tauschii genome reveals multiple impacts of transposons.</title>
        <authorList>
            <person name="Zhao G."/>
            <person name="Zou C."/>
            <person name="Li K."/>
            <person name="Wang K."/>
            <person name="Li T."/>
            <person name="Gao L."/>
            <person name="Zhang X."/>
            <person name="Wang H."/>
            <person name="Yang Z."/>
            <person name="Liu X."/>
            <person name="Jiang W."/>
            <person name="Mao L."/>
            <person name="Kong X."/>
            <person name="Jiao Y."/>
            <person name="Jia J."/>
        </authorList>
    </citation>
    <scope>NUCLEOTIDE SEQUENCE [LARGE SCALE GENOMIC DNA]</scope>
    <source>
        <strain evidence="3">cv. AL8/78</strain>
    </source>
</reference>
<reference evidence="3" key="1">
    <citation type="journal article" date="2014" name="Science">
        <title>Ancient hybridizations among the ancestral genomes of bread wheat.</title>
        <authorList>
            <consortium name="International Wheat Genome Sequencing Consortium,"/>
            <person name="Marcussen T."/>
            <person name="Sandve S.R."/>
            <person name="Heier L."/>
            <person name="Spannagl M."/>
            <person name="Pfeifer M."/>
            <person name="Jakobsen K.S."/>
            <person name="Wulff B.B."/>
            <person name="Steuernagel B."/>
            <person name="Mayer K.F."/>
            <person name="Olsen O.A."/>
        </authorList>
    </citation>
    <scope>NUCLEOTIDE SEQUENCE [LARGE SCALE GENOMIC DNA]</scope>
    <source>
        <strain evidence="3">cv. AL8/78</strain>
    </source>
</reference>
<reference evidence="2" key="3">
    <citation type="journal article" date="2017" name="Nature">
        <title>Genome sequence of the progenitor of the wheat D genome Aegilops tauschii.</title>
        <authorList>
            <person name="Luo M.C."/>
            <person name="Gu Y.Q."/>
            <person name="Puiu D."/>
            <person name="Wang H."/>
            <person name="Twardziok S.O."/>
            <person name="Deal K.R."/>
            <person name="Huo N."/>
            <person name="Zhu T."/>
            <person name="Wang L."/>
            <person name="Wang Y."/>
            <person name="McGuire P.E."/>
            <person name="Liu S."/>
            <person name="Long H."/>
            <person name="Ramasamy R.K."/>
            <person name="Rodriguez J.C."/>
            <person name="Van S.L."/>
            <person name="Yuan L."/>
            <person name="Wang Z."/>
            <person name="Xia Z."/>
            <person name="Xiao L."/>
            <person name="Anderson O.D."/>
            <person name="Ouyang S."/>
            <person name="Liang Y."/>
            <person name="Zimin A.V."/>
            <person name="Pertea G."/>
            <person name="Qi P."/>
            <person name="Bennetzen J.L."/>
            <person name="Dai X."/>
            <person name="Dawson M.W."/>
            <person name="Muller H.G."/>
            <person name="Kugler K."/>
            <person name="Rivarola-Duarte L."/>
            <person name="Spannagl M."/>
            <person name="Mayer K.F.X."/>
            <person name="Lu F.H."/>
            <person name="Bevan M.W."/>
            <person name="Leroy P."/>
            <person name="Li P."/>
            <person name="You F.M."/>
            <person name="Sun Q."/>
            <person name="Liu Z."/>
            <person name="Lyons E."/>
            <person name="Wicker T."/>
            <person name="Salzberg S.L."/>
            <person name="Devos K.M."/>
            <person name="Dvorak J."/>
        </authorList>
    </citation>
    <scope>NUCLEOTIDE SEQUENCE [LARGE SCALE GENOMIC DNA]</scope>
    <source>
        <strain evidence="2">cv. AL8/78</strain>
    </source>
</reference>
<dbReference type="Proteomes" id="UP000015105">
    <property type="component" value="Chromosome 7D"/>
</dbReference>
<reference evidence="2" key="5">
    <citation type="journal article" date="2021" name="G3 (Bethesda)">
        <title>Aegilops tauschii genome assembly Aet v5.0 features greater sequence contiguity and improved annotation.</title>
        <authorList>
            <person name="Wang L."/>
            <person name="Zhu T."/>
            <person name="Rodriguez J.C."/>
            <person name="Deal K.R."/>
            <person name="Dubcovsky J."/>
            <person name="McGuire P.E."/>
            <person name="Lux T."/>
            <person name="Spannagl M."/>
            <person name="Mayer K.F.X."/>
            <person name="Baldrich P."/>
            <person name="Meyers B.C."/>
            <person name="Huo N."/>
            <person name="Gu Y.Q."/>
            <person name="Zhou H."/>
            <person name="Devos K.M."/>
            <person name="Bennetzen J.L."/>
            <person name="Unver T."/>
            <person name="Budak H."/>
            <person name="Gulick P.J."/>
            <person name="Galiba G."/>
            <person name="Kalapos B."/>
            <person name="Nelson D.R."/>
            <person name="Li P."/>
            <person name="You F.M."/>
            <person name="Luo M.C."/>
            <person name="Dvorak J."/>
        </authorList>
    </citation>
    <scope>NUCLEOTIDE SEQUENCE [LARGE SCALE GENOMIC DNA]</scope>
    <source>
        <strain evidence="2">cv. AL8/78</strain>
    </source>
</reference>
<organism evidence="2 3">
    <name type="scientific">Aegilops tauschii subsp. strangulata</name>
    <name type="common">Goatgrass</name>
    <dbReference type="NCBI Taxonomy" id="200361"/>
    <lineage>
        <taxon>Eukaryota</taxon>
        <taxon>Viridiplantae</taxon>
        <taxon>Streptophyta</taxon>
        <taxon>Embryophyta</taxon>
        <taxon>Tracheophyta</taxon>
        <taxon>Spermatophyta</taxon>
        <taxon>Magnoliopsida</taxon>
        <taxon>Liliopsida</taxon>
        <taxon>Poales</taxon>
        <taxon>Poaceae</taxon>
        <taxon>BOP clade</taxon>
        <taxon>Pooideae</taxon>
        <taxon>Triticodae</taxon>
        <taxon>Triticeae</taxon>
        <taxon>Triticinae</taxon>
        <taxon>Aegilops</taxon>
    </lineage>
</organism>
<sequence length="234" mass="23912">LHATTTKDHAQASRVTSHHWLAPQLRQSDRSHKLFLGSLERGSRAAAVGSARAAASMGLDVAEISELAALQPIQTAVGGARGTGGPMADDGAPAADTGCVTPKASMASGSMAMLPIAPLQQDDGIDVGFATPLATATGGEIGPRDGCGAGANAGDEGSFTTPTTADSALVPATVCPPAPRKSAPVPTRKRAPLQQRLFFYPVPHDLTTVFVAVPQRPPPAKKMRAHMVESSVPT</sequence>
<dbReference type="PANTHER" id="PTHR35162:SF10">
    <property type="entry name" value="OS06G0659800 PROTEIN"/>
    <property type="match status" value="1"/>
</dbReference>
<dbReference type="InterPro" id="IPR053115">
    <property type="entry name" value="CDK_inhibitor"/>
</dbReference>
<evidence type="ECO:0000313" key="3">
    <source>
        <dbReference type="Proteomes" id="UP000015105"/>
    </source>
</evidence>
<evidence type="ECO:0000313" key="2">
    <source>
        <dbReference type="EnsemblPlants" id="AET7Gv21198700.1"/>
    </source>
</evidence>
<feature type="compositionally biased region" description="Gly residues" evidence="1">
    <location>
        <begin position="139"/>
        <end position="151"/>
    </location>
</feature>
<reference evidence="2" key="4">
    <citation type="submission" date="2019-03" db="UniProtKB">
        <authorList>
            <consortium name="EnsemblPlants"/>
        </authorList>
    </citation>
    <scope>IDENTIFICATION</scope>
</reference>
<protein>
    <submittedName>
        <fullName evidence="2">Uncharacterized protein</fullName>
    </submittedName>
</protein>
<accession>A0A453T2D3</accession>
<evidence type="ECO:0000256" key="1">
    <source>
        <dbReference type="SAM" id="MobiDB-lite"/>
    </source>
</evidence>
<feature type="region of interest" description="Disordered" evidence="1">
    <location>
        <begin position="136"/>
        <end position="157"/>
    </location>
</feature>
<dbReference type="Gramene" id="AET7Gv21198700.1">
    <property type="protein sequence ID" value="AET7Gv21198700.1"/>
    <property type="gene ID" value="AET7Gv21198700"/>
</dbReference>
<name>A0A453T2D3_AEGTS</name>